<organism evidence="2 3">
    <name type="scientific">Phyllosticta capitalensis</name>
    <dbReference type="NCBI Taxonomy" id="121624"/>
    <lineage>
        <taxon>Eukaryota</taxon>
        <taxon>Fungi</taxon>
        <taxon>Dikarya</taxon>
        <taxon>Ascomycota</taxon>
        <taxon>Pezizomycotina</taxon>
        <taxon>Dothideomycetes</taxon>
        <taxon>Dothideomycetes incertae sedis</taxon>
        <taxon>Botryosphaeriales</taxon>
        <taxon>Phyllostictaceae</taxon>
        <taxon>Phyllosticta</taxon>
    </lineage>
</organism>
<evidence type="ECO:0000313" key="3">
    <source>
        <dbReference type="Proteomes" id="UP001492380"/>
    </source>
</evidence>
<dbReference type="EMBL" id="JBBWRZ010000001">
    <property type="protein sequence ID" value="KAK8246860.1"/>
    <property type="molecule type" value="Genomic_DNA"/>
</dbReference>
<protein>
    <submittedName>
        <fullName evidence="2">Uncharacterized protein</fullName>
    </submittedName>
</protein>
<feature type="chain" id="PRO_5045084783" evidence="1">
    <location>
        <begin position="17"/>
        <end position="167"/>
    </location>
</feature>
<sequence length="167" mass="16993">MLRQLIFFAVLSVASADFLAKRQDNETALYNCHDNCESGEAILFVKANCTCSNDAFVNDYKACLQCAGTENEDIWKYYGPSLSSAAAVCSLATTPLSGTQATVASATPAPTASGSSACPTANSTSSASATGTGTASASAVGKPHPKSTTANVSRTGFSFVHLCGLGA</sequence>
<feature type="signal peptide" evidence="1">
    <location>
        <begin position="1"/>
        <end position="16"/>
    </location>
</feature>
<keyword evidence="3" id="KW-1185">Reference proteome</keyword>
<gene>
    <name evidence="2" type="ORF">HDK90DRAFT_461658</name>
</gene>
<reference evidence="2 3" key="1">
    <citation type="submission" date="2024-04" db="EMBL/GenBank/DDBJ databases">
        <title>Phyllosticta paracitricarpa is synonymous to the EU quarantine fungus P. citricarpa based on phylogenomic analyses.</title>
        <authorList>
            <consortium name="Lawrence Berkeley National Laboratory"/>
            <person name="Van Ingen-Buijs V.A."/>
            <person name="Van Westerhoven A.C."/>
            <person name="Haridas S."/>
            <person name="Skiadas P."/>
            <person name="Martin F."/>
            <person name="Groenewald J.Z."/>
            <person name="Crous P.W."/>
            <person name="Seidl M.F."/>
        </authorList>
    </citation>
    <scope>NUCLEOTIDE SEQUENCE [LARGE SCALE GENOMIC DNA]</scope>
    <source>
        <strain evidence="2 3">CBS 123374</strain>
    </source>
</reference>
<comment type="caution">
    <text evidence="2">The sequence shown here is derived from an EMBL/GenBank/DDBJ whole genome shotgun (WGS) entry which is preliminary data.</text>
</comment>
<evidence type="ECO:0000313" key="2">
    <source>
        <dbReference type="EMBL" id="KAK8246860.1"/>
    </source>
</evidence>
<name>A0ABR1Z380_9PEZI</name>
<dbReference type="Proteomes" id="UP001492380">
    <property type="component" value="Unassembled WGS sequence"/>
</dbReference>
<proteinExistence type="predicted"/>
<evidence type="ECO:0000256" key="1">
    <source>
        <dbReference type="SAM" id="SignalP"/>
    </source>
</evidence>
<accession>A0ABR1Z380</accession>
<keyword evidence="1" id="KW-0732">Signal</keyword>